<gene>
    <name evidence="2" type="ORF">J3U88_11890</name>
</gene>
<comment type="caution">
    <text evidence="2">The sequence shown here is derived from an EMBL/GenBank/DDBJ whole genome shotgun (WGS) entry which is preliminary data.</text>
</comment>
<name>A0A8J7QJ59_9BACT</name>
<accession>A0A8J7QJ59</accession>
<evidence type="ECO:0000313" key="2">
    <source>
        <dbReference type="EMBL" id="MBO1319163.1"/>
    </source>
</evidence>
<dbReference type="InterPro" id="IPR034750">
    <property type="entry name" value="CULT"/>
</dbReference>
<dbReference type="Gene3D" id="2.170.150.20">
    <property type="entry name" value="Peptide methionine sulfoxide reductase"/>
    <property type="match status" value="1"/>
</dbReference>
<feature type="domain" description="CULT" evidence="1">
    <location>
        <begin position="61"/>
        <end position="161"/>
    </location>
</feature>
<keyword evidence="3" id="KW-1185">Reference proteome</keyword>
<organism evidence="2 3">
    <name type="scientific">Acanthopleuribacter pedis</name>
    <dbReference type="NCBI Taxonomy" id="442870"/>
    <lineage>
        <taxon>Bacteria</taxon>
        <taxon>Pseudomonadati</taxon>
        <taxon>Acidobacteriota</taxon>
        <taxon>Holophagae</taxon>
        <taxon>Acanthopleuribacterales</taxon>
        <taxon>Acanthopleuribacteraceae</taxon>
        <taxon>Acanthopleuribacter</taxon>
    </lineage>
</organism>
<evidence type="ECO:0000259" key="1">
    <source>
        <dbReference type="PROSITE" id="PS51788"/>
    </source>
</evidence>
<protein>
    <recommendedName>
        <fullName evidence="1">CULT domain-containing protein</fullName>
    </recommendedName>
</protein>
<dbReference type="RefSeq" id="WP_207858982.1">
    <property type="nucleotide sequence ID" value="NZ_JAFREP010000008.1"/>
</dbReference>
<dbReference type="PROSITE" id="PS51788">
    <property type="entry name" value="CULT"/>
    <property type="match status" value="1"/>
</dbReference>
<dbReference type="CDD" id="cd15777">
    <property type="entry name" value="CRBN_C_like"/>
    <property type="match status" value="1"/>
</dbReference>
<proteinExistence type="predicted"/>
<dbReference type="FunFam" id="2.170.150.20:FF:000007">
    <property type="entry name" value="Protein cereblon"/>
    <property type="match status" value="1"/>
</dbReference>
<evidence type="ECO:0000313" key="3">
    <source>
        <dbReference type="Proteomes" id="UP000664417"/>
    </source>
</evidence>
<sequence>MQASPQLCLGYPTWVATGFLPRTTHAGFGSPTPLFFQETPERDPGENLDLVLVPGRDKRFRKRIACAACKAEVTSDEARLEMNQKHQHTFFNPQGLVFRVSCFHAAPGTIAIGSPSDDFTWFPGYRWQIALCTHCQNHLGWRFSGKGSFFGLIENRLVALEQEEDD</sequence>
<dbReference type="EMBL" id="JAFREP010000008">
    <property type="protein sequence ID" value="MBO1319163.1"/>
    <property type="molecule type" value="Genomic_DNA"/>
</dbReference>
<dbReference type="AlphaFoldDB" id="A0A8J7QJ59"/>
<dbReference type="Proteomes" id="UP000664417">
    <property type="component" value="Unassembled WGS sequence"/>
</dbReference>
<reference evidence="2" key="1">
    <citation type="submission" date="2021-03" db="EMBL/GenBank/DDBJ databases">
        <authorList>
            <person name="Wang G."/>
        </authorList>
    </citation>
    <scope>NUCLEOTIDE SEQUENCE</scope>
    <source>
        <strain evidence="2">KCTC 12899</strain>
    </source>
</reference>